<dbReference type="GO" id="GO:0072534">
    <property type="term" value="C:perineuronal net"/>
    <property type="evidence" value="ECO:0007669"/>
    <property type="project" value="TreeGrafter"/>
</dbReference>
<dbReference type="Bgee" id="ENSACLG00000005023">
    <property type="expression patterns" value="Expressed in brain and 1 other cell type or tissue"/>
</dbReference>
<evidence type="ECO:0000259" key="23">
    <source>
        <dbReference type="PROSITE" id="PS50041"/>
    </source>
</evidence>
<dbReference type="InterPro" id="IPR013783">
    <property type="entry name" value="Ig-like_fold"/>
</dbReference>
<keyword evidence="3 17" id="KW-0245">EGF-like domain</keyword>
<dbReference type="GeneTree" id="ENSGT00940000158649"/>
<dbReference type="SMART" id="SM00406">
    <property type="entry name" value="IGv"/>
    <property type="match status" value="1"/>
</dbReference>
<evidence type="ECO:0000256" key="9">
    <source>
        <dbReference type="ARBA" id="ARBA00022889"/>
    </source>
</evidence>
<dbReference type="OMA" id="HESGHWN"/>
<reference evidence="27 28" key="1">
    <citation type="submission" date="2018-05" db="EMBL/GenBank/DDBJ databases">
        <authorList>
            <person name="Datahose"/>
        </authorList>
    </citation>
    <scope>NUCLEOTIDE SEQUENCE</scope>
</reference>
<dbReference type="Pfam" id="PF00084">
    <property type="entry name" value="Sushi"/>
    <property type="match status" value="1"/>
</dbReference>
<evidence type="ECO:0000256" key="11">
    <source>
        <dbReference type="ARBA" id="ARBA00023157"/>
    </source>
</evidence>
<keyword evidence="11 17" id="KW-1015">Disulfide bond</keyword>
<dbReference type="Pfam" id="PF00059">
    <property type="entry name" value="Lectin_C"/>
    <property type="match status" value="1"/>
</dbReference>
<feature type="disulfide bond" evidence="18">
    <location>
        <begin position="1284"/>
        <end position="1311"/>
    </location>
</feature>
<dbReference type="PROSITE" id="PS00022">
    <property type="entry name" value="EGF_1"/>
    <property type="match status" value="2"/>
</dbReference>
<evidence type="ECO:0000256" key="18">
    <source>
        <dbReference type="PROSITE-ProRule" id="PRU00302"/>
    </source>
</evidence>
<dbReference type="GO" id="GO:0005540">
    <property type="term" value="F:hyaluronic acid binding"/>
    <property type="evidence" value="ECO:0007669"/>
    <property type="project" value="InterPro"/>
</dbReference>
<keyword evidence="4 18" id="KW-0768">Sushi</keyword>
<evidence type="ECO:0000313" key="28">
    <source>
        <dbReference type="Proteomes" id="UP000265100"/>
    </source>
</evidence>
<feature type="compositionally biased region" description="Polar residues" evidence="20">
    <location>
        <begin position="582"/>
        <end position="599"/>
    </location>
</feature>
<evidence type="ECO:0000256" key="3">
    <source>
        <dbReference type="ARBA" id="ARBA00022536"/>
    </source>
</evidence>
<dbReference type="InterPro" id="IPR000436">
    <property type="entry name" value="Sushi_SCR_CCP_dom"/>
</dbReference>
<proteinExistence type="predicted"/>
<dbReference type="CDD" id="cd00054">
    <property type="entry name" value="EGF_CA"/>
    <property type="match status" value="2"/>
</dbReference>
<dbReference type="SMART" id="SM00181">
    <property type="entry name" value="EGF"/>
    <property type="match status" value="2"/>
</dbReference>
<reference evidence="28" key="2">
    <citation type="submission" date="2023-03" db="EMBL/GenBank/DDBJ databases">
        <authorList>
            <consortium name="Wellcome Sanger Institute Data Sharing"/>
        </authorList>
    </citation>
    <scope>NUCLEOTIDE SEQUENCE [LARGE SCALE GENOMIC DNA]</scope>
</reference>
<dbReference type="CDD" id="cd03520">
    <property type="entry name" value="Link_domain_CSPGs_modules_2_4"/>
    <property type="match status" value="1"/>
</dbReference>
<feature type="compositionally biased region" description="Polar residues" evidence="20">
    <location>
        <begin position="450"/>
        <end position="464"/>
    </location>
</feature>
<dbReference type="SMART" id="SM00409">
    <property type="entry name" value="IG"/>
    <property type="match status" value="1"/>
</dbReference>
<dbReference type="Pfam" id="PF07686">
    <property type="entry name" value="V-set"/>
    <property type="match status" value="1"/>
</dbReference>
<feature type="compositionally biased region" description="Low complexity" evidence="20">
    <location>
        <begin position="490"/>
        <end position="502"/>
    </location>
</feature>
<dbReference type="InterPro" id="IPR007110">
    <property type="entry name" value="Ig-like_dom"/>
</dbReference>
<dbReference type="InterPro" id="IPR018097">
    <property type="entry name" value="EGF_Ca-bd_CS"/>
</dbReference>
<evidence type="ECO:0000256" key="2">
    <source>
        <dbReference type="ARBA" id="ARBA00022525"/>
    </source>
</evidence>
<keyword evidence="7" id="KW-0677">Repeat</keyword>
<dbReference type="InterPro" id="IPR035976">
    <property type="entry name" value="Sushi/SCR/CCP_sf"/>
</dbReference>
<dbReference type="CDD" id="cd05902">
    <property type="entry name" value="Ig_Neurocan"/>
    <property type="match status" value="1"/>
</dbReference>
<organism evidence="27 28">
    <name type="scientific">Astatotilapia calliptera</name>
    <name type="common">Eastern happy</name>
    <name type="synonym">Chromis callipterus</name>
    <dbReference type="NCBI Taxonomy" id="8154"/>
    <lineage>
        <taxon>Eukaryota</taxon>
        <taxon>Metazoa</taxon>
        <taxon>Chordata</taxon>
        <taxon>Craniata</taxon>
        <taxon>Vertebrata</taxon>
        <taxon>Euteleostomi</taxon>
        <taxon>Actinopterygii</taxon>
        <taxon>Neopterygii</taxon>
        <taxon>Teleostei</taxon>
        <taxon>Neoteleostei</taxon>
        <taxon>Acanthomorphata</taxon>
        <taxon>Ovalentaria</taxon>
        <taxon>Cichlomorphae</taxon>
        <taxon>Cichliformes</taxon>
        <taxon>Cichlidae</taxon>
        <taxon>African cichlids</taxon>
        <taxon>Pseudocrenilabrinae</taxon>
        <taxon>Haplochromini</taxon>
        <taxon>Astatotilapia</taxon>
    </lineage>
</organism>
<dbReference type="CDD" id="cd03517">
    <property type="entry name" value="Link_domain_CSPGs_modules_1_3"/>
    <property type="match status" value="1"/>
</dbReference>
<dbReference type="Gene3D" id="2.10.70.10">
    <property type="entry name" value="Complement Module, domain 1"/>
    <property type="match status" value="1"/>
</dbReference>
<keyword evidence="6" id="KW-0430">Lectin</keyword>
<feature type="domain" description="Sushi" evidence="25">
    <location>
        <begin position="1253"/>
        <end position="1313"/>
    </location>
</feature>
<feature type="signal peptide" evidence="21">
    <location>
        <begin position="1"/>
        <end position="29"/>
    </location>
</feature>
<evidence type="ECO:0000259" key="22">
    <source>
        <dbReference type="PROSITE" id="PS50026"/>
    </source>
</evidence>
<evidence type="ECO:0000256" key="20">
    <source>
        <dbReference type="SAM" id="MobiDB-lite"/>
    </source>
</evidence>
<feature type="region of interest" description="Disordered" evidence="20">
    <location>
        <begin position="436"/>
        <end position="506"/>
    </location>
</feature>
<dbReference type="GO" id="GO:0030246">
    <property type="term" value="F:carbohydrate binding"/>
    <property type="evidence" value="ECO:0007669"/>
    <property type="project" value="UniProtKB-KW"/>
</dbReference>
<dbReference type="FunFam" id="2.10.70.10:FF:000003">
    <property type="entry name" value="Versican core protein"/>
    <property type="match status" value="1"/>
</dbReference>
<dbReference type="FunFam" id="3.10.100.10:FF:000003">
    <property type="entry name" value="Versican core protein"/>
    <property type="match status" value="1"/>
</dbReference>
<dbReference type="SUPFAM" id="SSF57535">
    <property type="entry name" value="Complement control module/SCR domain"/>
    <property type="match status" value="1"/>
</dbReference>
<dbReference type="Gene3D" id="3.10.100.10">
    <property type="entry name" value="Mannose-Binding Protein A, subunit A"/>
    <property type="match status" value="3"/>
</dbReference>
<dbReference type="InterPro" id="IPR016187">
    <property type="entry name" value="CTDL_fold"/>
</dbReference>
<keyword evidence="12" id="KW-0325">Glycoprotein</keyword>
<evidence type="ECO:0000256" key="4">
    <source>
        <dbReference type="ARBA" id="ARBA00022659"/>
    </source>
</evidence>
<evidence type="ECO:0000256" key="1">
    <source>
        <dbReference type="ARBA" id="ARBA00004613"/>
    </source>
</evidence>
<feature type="region of interest" description="Disordered" evidence="20">
    <location>
        <begin position="527"/>
        <end position="603"/>
    </location>
</feature>
<dbReference type="Gene3D" id="2.10.25.10">
    <property type="entry name" value="Laminin"/>
    <property type="match status" value="2"/>
</dbReference>
<dbReference type="GO" id="GO:0005509">
    <property type="term" value="F:calcium ion binding"/>
    <property type="evidence" value="ECO:0007669"/>
    <property type="project" value="InterPro"/>
</dbReference>
<dbReference type="PROSITE" id="PS00615">
    <property type="entry name" value="C_TYPE_LECTIN_1"/>
    <property type="match status" value="1"/>
</dbReference>
<feature type="compositionally biased region" description="Basic and acidic residues" evidence="20">
    <location>
        <begin position="471"/>
        <end position="480"/>
    </location>
</feature>
<accession>A0A3P8NRQ1</accession>
<dbReference type="Gene3D" id="2.60.40.10">
    <property type="entry name" value="Immunoglobulins"/>
    <property type="match status" value="1"/>
</dbReference>
<dbReference type="SMART" id="SM00445">
    <property type="entry name" value="LINK"/>
    <property type="match status" value="2"/>
</dbReference>
<dbReference type="STRING" id="8154.ENSACLP00000007409"/>
<dbReference type="PANTHER" id="PTHR22804:SF24">
    <property type="entry name" value="NEUROCAN CORE PROTEIN"/>
    <property type="match status" value="1"/>
</dbReference>
<evidence type="ECO:0000259" key="25">
    <source>
        <dbReference type="PROSITE" id="PS50923"/>
    </source>
</evidence>
<feature type="compositionally biased region" description="Basic and acidic residues" evidence="20">
    <location>
        <begin position="530"/>
        <end position="546"/>
    </location>
</feature>
<feature type="domain" description="EGF-like" evidence="22">
    <location>
        <begin position="1086"/>
        <end position="1122"/>
    </location>
</feature>
<feature type="compositionally biased region" description="Polar residues" evidence="20">
    <location>
        <begin position="618"/>
        <end position="644"/>
    </location>
</feature>
<dbReference type="Ensembl" id="ENSACLT00000007573.2">
    <property type="protein sequence ID" value="ENSACLP00000007409.1"/>
    <property type="gene ID" value="ENSACLG00000005023.2"/>
</dbReference>
<keyword evidence="13" id="KW-0393">Immunoglobulin domain</keyword>
<dbReference type="Proteomes" id="UP000265100">
    <property type="component" value="Chromosome 23"/>
</dbReference>
<feature type="disulfide bond" evidence="19">
    <location>
        <begin position="303"/>
        <end position="324"/>
    </location>
</feature>
<dbReference type="SUPFAM" id="SSF56436">
    <property type="entry name" value="C-type lectin-like"/>
    <property type="match status" value="3"/>
</dbReference>
<feature type="chain" id="PRO_5018035471" description="Neurocan core protein" evidence="21">
    <location>
        <begin position="30"/>
        <end position="1358"/>
    </location>
</feature>
<feature type="region of interest" description="Disordered" evidence="20">
    <location>
        <begin position="618"/>
        <end position="668"/>
    </location>
</feature>
<feature type="domain" description="C-type lectin" evidence="23">
    <location>
        <begin position="1135"/>
        <end position="1249"/>
    </location>
</feature>
<dbReference type="PROSITE" id="PS50963">
    <property type="entry name" value="LINK_2"/>
    <property type="match status" value="2"/>
</dbReference>
<dbReference type="GO" id="GO:0007417">
    <property type="term" value="P:central nervous system development"/>
    <property type="evidence" value="ECO:0007669"/>
    <property type="project" value="TreeGrafter"/>
</dbReference>
<dbReference type="PROSITE" id="PS01187">
    <property type="entry name" value="EGF_CA"/>
    <property type="match status" value="1"/>
</dbReference>
<evidence type="ECO:0000313" key="27">
    <source>
        <dbReference type="Ensembl" id="ENSACLP00000007409.1"/>
    </source>
</evidence>
<evidence type="ECO:0000259" key="24">
    <source>
        <dbReference type="PROSITE" id="PS50835"/>
    </source>
</evidence>
<dbReference type="InterPro" id="IPR000742">
    <property type="entry name" value="EGF"/>
</dbReference>
<keyword evidence="10" id="KW-0654">Proteoglycan</keyword>
<evidence type="ECO:0000256" key="10">
    <source>
        <dbReference type="ARBA" id="ARBA00022974"/>
    </source>
</evidence>
<evidence type="ECO:0000256" key="15">
    <source>
        <dbReference type="ARBA" id="ARBA00073685"/>
    </source>
</evidence>
<dbReference type="FunFam" id="2.10.25.10:FF:000537">
    <property type="entry name" value="Notch 3"/>
    <property type="match status" value="1"/>
</dbReference>
<dbReference type="GeneID" id="113016523"/>
<keyword evidence="2" id="KW-0964">Secreted</keyword>
<dbReference type="SMART" id="SM00179">
    <property type="entry name" value="EGF_CA"/>
    <property type="match status" value="2"/>
</dbReference>
<dbReference type="PROSITE" id="PS50026">
    <property type="entry name" value="EGF_3"/>
    <property type="match status" value="2"/>
</dbReference>
<comment type="caution">
    <text evidence="17">Lacks conserved residue(s) required for the propagation of feature annotation.</text>
</comment>
<dbReference type="PROSITE" id="PS01186">
    <property type="entry name" value="EGF_2"/>
    <property type="match status" value="1"/>
</dbReference>
<evidence type="ECO:0000256" key="5">
    <source>
        <dbReference type="ARBA" id="ARBA00022729"/>
    </source>
</evidence>
<dbReference type="GO" id="GO:0045202">
    <property type="term" value="C:synapse"/>
    <property type="evidence" value="ECO:0007669"/>
    <property type="project" value="TreeGrafter"/>
</dbReference>
<dbReference type="PROSITE" id="PS50041">
    <property type="entry name" value="C_TYPE_LECTIN_2"/>
    <property type="match status" value="1"/>
</dbReference>
<dbReference type="GO" id="GO:0002052">
    <property type="term" value="P:positive regulation of neuroblast proliferation"/>
    <property type="evidence" value="ECO:0007669"/>
    <property type="project" value="TreeGrafter"/>
</dbReference>
<feature type="domain" description="Link" evidence="26">
    <location>
        <begin position="159"/>
        <end position="254"/>
    </location>
</feature>
<evidence type="ECO:0000256" key="8">
    <source>
        <dbReference type="ARBA" id="ARBA00022837"/>
    </source>
</evidence>
<dbReference type="InterPro" id="IPR036179">
    <property type="entry name" value="Ig-like_dom_sf"/>
</dbReference>
<dbReference type="PRINTS" id="PR01265">
    <property type="entry name" value="LINKMODULE"/>
</dbReference>
<name>A0A3P8NRQ1_ASTCA</name>
<dbReference type="InterPro" id="IPR003599">
    <property type="entry name" value="Ig_sub"/>
</dbReference>
<feature type="disulfide bond" evidence="19">
    <location>
        <begin position="205"/>
        <end position="226"/>
    </location>
</feature>
<evidence type="ECO:0000256" key="21">
    <source>
        <dbReference type="SAM" id="SignalP"/>
    </source>
</evidence>
<dbReference type="GO" id="GO:0010001">
    <property type="term" value="P:glial cell differentiation"/>
    <property type="evidence" value="ECO:0007669"/>
    <property type="project" value="TreeGrafter"/>
</dbReference>
<reference evidence="27" key="3">
    <citation type="submission" date="2025-08" db="UniProtKB">
        <authorList>
            <consortium name="Ensembl"/>
        </authorList>
    </citation>
    <scope>IDENTIFICATION</scope>
</reference>
<dbReference type="GO" id="GO:0005615">
    <property type="term" value="C:extracellular space"/>
    <property type="evidence" value="ECO:0007669"/>
    <property type="project" value="TreeGrafter"/>
</dbReference>
<keyword evidence="5 21" id="KW-0732">Signal</keyword>
<keyword evidence="9" id="KW-0130">Cell adhesion</keyword>
<evidence type="ECO:0000256" key="7">
    <source>
        <dbReference type="ARBA" id="ARBA00022737"/>
    </source>
</evidence>
<evidence type="ECO:0000256" key="19">
    <source>
        <dbReference type="PROSITE-ProRule" id="PRU00323"/>
    </source>
</evidence>
<dbReference type="PROSITE" id="PS00010">
    <property type="entry name" value="ASX_HYDROXYL"/>
    <property type="match status" value="1"/>
</dbReference>
<dbReference type="InterPro" id="IPR000152">
    <property type="entry name" value="EGF-type_Asp/Asn_hydroxyl_site"/>
</dbReference>
<dbReference type="FunFam" id="3.10.100.10:FF:000002">
    <property type="entry name" value="Hyaluronan proteoglycan link protein 1"/>
    <property type="match status" value="1"/>
</dbReference>
<dbReference type="SMART" id="SM00034">
    <property type="entry name" value="CLECT"/>
    <property type="match status" value="1"/>
</dbReference>
<reference evidence="27" key="4">
    <citation type="submission" date="2025-09" db="UniProtKB">
        <authorList>
            <consortium name="Ensembl"/>
        </authorList>
    </citation>
    <scope>IDENTIFICATION</scope>
</reference>
<dbReference type="PROSITE" id="PS50835">
    <property type="entry name" value="IG_LIKE"/>
    <property type="match status" value="1"/>
</dbReference>
<dbReference type="InterPro" id="IPR001304">
    <property type="entry name" value="C-type_lectin-like"/>
</dbReference>
<dbReference type="PROSITE" id="PS50923">
    <property type="entry name" value="SUSHI"/>
    <property type="match status" value="1"/>
</dbReference>
<dbReference type="InterPro" id="IPR000538">
    <property type="entry name" value="Link_dom"/>
</dbReference>
<dbReference type="GO" id="GO:0007155">
    <property type="term" value="P:cell adhesion"/>
    <property type="evidence" value="ECO:0007669"/>
    <property type="project" value="UniProtKB-KW"/>
</dbReference>
<feature type="region of interest" description="Disordered" evidence="20">
    <location>
        <begin position="944"/>
        <end position="969"/>
    </location>
</feature>
<feature type="domain" description="EGF-like" evidence="22">
    <location>
        <begin position="1048"/>
        <end position="1084"/>
    </location>
</feature>
<dbReference type="GO" id="GO:0001501">
    <property type="term" value="P:skeletal system development"/>
    <property type="evidence" value="ECO:0007669"/>
    <property type="project" value="TreeGrafter"/>
</dbReference>
<dbReference type="PROSITE" id="PS01241">
    <property type="entry name" value="LINK_1"/>
    <property type="match status" value="1"/>
</dbReference>
<feature type="disulfide bond" evidence="17">
    <location>
        <begin position="1112"/>
        <end position="1121"/>
    </location>
</feature>
<evidence type="ECO:0000256" key="12">
    <source>
        <dbReference type="ARBA" id="ARBA00023180"/>
    </source>
</evidence>
<sequence length="1358" mass="149657">MQGLLPVCGPQLLLALLLLQTAVWGLTSADTVVNMRKVTHQTISEELSKTVLLPCLFTLRPSAGSFHEPPRIKWTKVWGQRGSDGLQKEQSVLVAKDNVVKVKKAFQGRVTLPGYNKNRYNASLALTGLRSSDSGLYRCEVVVGINDEQDTVPLEVTGVVFHYRAPHDRYALTFADAKRVCMENSAAIATPGQLQATFADGYDNCDAGWLSDQTVRYPIQSPRPGCYGDCEDSPGVRNYGNRSPDELFDVYCFAKRLQGEVFHSTVPEKLSLATASTHCHSLGAQLATVGQLFLAWQAGLDQCDPGWLADGSVRYPINVPRKNCGGDEPGVRTVYNNPNRTGFPDTAALFDAYCYRAHQPAGVQAAEPQPLYQTPHLAAEAMSLLTEAQDSASIPKTSTWTGLVDLDEVRVPSIAGINNSSEISEEHVITHLRPEEGWDETQDGPGMPEPSQNESHSLNNSKTLGVSDLETFEKHGGSAHEEEDGSYFGSETPTLSSISTSTPQVQTSNSILTDFVNTLMRPFRYWTQSEKGDDTEKTPMVPDEKTTNNQTQGEAPSRNPSFPKPSGKKGSIDNAIMEHRSGTFSFRSPVTELQNSEEGLSSEEKEVMPLIQLVPAVQSTEASGTSSPPGERTTSPIADHTQSAVKEIPESDPTESSPSSEHVNFSSLQGLRRHPTFVPAPSSQFQWAIKSMRIPKLGLPKNVGYVGKKPTWEPMEAKAGPIEMMTLPTFLRQDYTDNYSGEGKEQDTENVNTPTARSASGEEKVIEGSGEGSNVADGFGVKDNNLDSSGIKVITESKSSLSHSDFATVTERTTLSHWQLVEQPTTPPQVSQETESAEEARGEIFYIHRPTDKLSSTSSHSGEVSSNSGFTPVYRKDSKDTSTDEVMITAHEALIEMLTTSEMTTAELLGRDAQTVDPATTAATIENRSYTEEPSISISWAQEDKEKATSFPNMQGLSSTPSPEGASTTTSGVIHLTTAVSDIKVAATEMESRSAVSESFVVGSHWTPFKGLKSEEHKTPPTTEDTGTKNPFGILVPSWEFGLIPSVESNPCQTNPCLHGGSCLQEGDGYSCYCPQGFSGESCEIDIDDCQSNPCQNGGTCIDEINSFVCLCLPSYGGATCEKDTEGCEHTWRKFHGHCYRYFTRRHTWEDAEKDCREHNGHLASIHSVAEQNFIRGLSHDNTWIGLNDRTVEDDFQWTDKMDLQYENWRENQPDNFFAGGEDCVVMIAHENGKWNDVPCNYNLPYVCKKGTVLCGAPPTVDNAFLIGRKRTHYDIHSVVRYQCADGFLQRHVPTAKCRANGKWDRPKIICIKSRRAHRYRRHHHKTRRERRKHKRHSHREGGHHGREGGQGHNHARF</sequence>
<evidence type="ECO:0000256" key="16">
    <source>
        <dbReference type="ARBA" id="ARBA00075743"/>
    </source>
</evidence>
<keyword evidence="28" id="KW-1185">Reference proteome</keyword>
<feature type="compositionally biased region" description="Polar residues" evidence="20">
    <location>
        <begin position="950"/>
        <end position="969"/>
    </location>
</feature>
<evidence type="ECO:0000259" key="26">
    <source>
        <dbReference type="PROSITE" id="PS50963"/>
    </source>
</evidence>
<feature type="compositionally biased region" description="Polar residues" evidence="20">
    <location>
        <begin position="749"/>
        <end position="758"/>
    </location>
</feature>
<comment type="subcellular location">
    <subcellularLocation>
        <location evidence="1">Secreted</location>
    </subcellularLocation>
</comment>
<protein>
    <recommendedName>
        <fullName evidence="15">Neurocan core protein</fullName>
    </recommendedName>
    <alternativeName>
        <fullName evidence="16">Chondroitin sulfate proteoglycan 3</fullName>
    </alternativeName>
</protein>
<dbReference type="FunFam" id="3.10.100.10:FF:000011">
    <property type="entry name" value="Aggrecan core protein"/>
    <property type="match status" value="1"/>
</dbReference>
<dbReference type="RefSeq" id="XP_026015199.1">
    <property type="nucleotide sequence ID" value="XM_026159414.1"/>
</dbReference>
<comment type="function">
    <text evidence="14">May modulate neuronal adhesion and neurite growth during development by binding to neural cell adhesion molecules (NG-CAM and N-CAM). Chondroitin sulfate proteoglycan; binds to hyaluronic acid.</text>
</comment>
<dbReference type="FunFam" id="2.60.40.10:FF:000571">
    <property type="entry name" value="Neurocan core protein"/>
    <property type="match status" value="1"/>
</dbReference>
<dbReference type="Pfam" id="PF00008">
    <property type="entry name" value="EGF"/>
    <property type="match status" value="2"/>
</dbReference>
<dbReference type="CDD" id="cd00033">
    <property type="entry name" value="CCP"/>
    <property type="match status" value="1"/>
</dbReference>
<dbReference type="InterPro" id="IPR050691">
    <property type="entry name" value="Hyaluronan_bind_Proteoglycan"/>
</dbReference>
<feature type="compositionally biased region" description="Basic residues" evidence="20">
    <location>
        <begin position="1317"/>
        <end position="1339"/>
    </location>
</feature>
<feature type="region of interest" description="Disordered" evidence="20">
    <location>
        <begin position="1317"/>
        <end position="1358"/>
    </location>
</feature>
<dbReference type="InterPro" id="IPR016186">
    <property type="entry name" value="C-type_lectin-like/link_sf"/>
</dbReference>
<feature type="domain" description="Link" evidence="26">
    <location>
        <begin position="260"/>
        <end position="356"/>
    </location>
</feature>
<keyword evidence="8" id="KW-0106">Calcium</keyword>
<evidence type="ECO:0000256" key="6">
    <source>
        <dbReference type="ARBA" id="ARBA00022734"/>
    </source>
</evidence>
<dbReference type="SMART" id="SM00032">
    <property type="entry name" value="CCP"/>
    <property type="match status" value="1"/>
</dbReference>
<feature type="domain" description="Ig-like" evidence="24">
    <location>
        <begin position="10"/>
        <end position="157"/>
    </location>
</feature>
<evidence type="ECO:0000256" key="14">
    <source>
        <dbReference type="ARBA" id="ARBA00059308"/>
    </source>
</evidence>
<feature type="disulfide bond" evidence="18">
    <location>
        <begin position="1255"/>
        <end position="1298"/>
    </location>
</feature>
<feature type="compositionally biased region" description="Basic and acidic residues" evidence="20">
    <location>
        <begin position="1340"/>
        <end position="1350"/>
    </location>
</feature>
<dbReference type="SUPFAM" id="SSF48726">
    <property type="entry name" value="Immunoglobulin"/>
    <property type="match status" value="1"/>
</dbReference>
<dbReference type="SUPFAM" id="SSF57196">
    <property type="entry name" value="EGF/Laminin"/>
    <property type="match status" value="1"/>
</dbReference>
<feature type="region of interest" description="Disordered" evidence="20">
    <location>
        <begin position="1012"/>
        <end position="1031"/>
    </location>
</feature>
<evidence type="ECO:0000256" key="17">
    <source>
        <dbReference type="PROSITE-ProRule" id="PRU00076"/>
    </source>
</evidence>
<dbReference type="Pfam" id="PF00193">
    <property type="entry name" value="Xlink"/>
    <property type="match status" value="2"/>
</dbReference>
<dbReference type="InterPro" id="IPR001881">
    <property type="entry name" value="EGF-like_Ca-bd_dom"/>
</dbReference>
<feature type="compositionally biased region" description="Polar residues" evidence="20">
    <location>
        <begin position="1020"/>
        <end position="1029"/>
    </location>
</feature>
<dbReference type="FunFam" id="2.10.25.10:FF:000006">
    <property type="entry name" value="Versican core protein-like isoform 1"/>
    <property type="match status" value="1"/>
</dbReference>
<dbReference type="PANTHER" id="PTHR22804">
    <property type="entry name" value="AGGRECAN/VERSICAN PROTEOGLYCAN"/>
    <property type="match status" value="1"/>
</dbReference>
<feature type="region of interest" description="Disordered" evidence="20">
    <location>
        <begin position="740"/>
        <end position="781"/>
    </location>
</feature>
<evidence type="ECO:0000256" key="13">
    <source>
        <dbReference type="ARBA" id="ARBA00023319"/>
    </source>
</evidence>
<feature type="disulfide bond" evidence="17">
    <location>
        <begin position="1074"/>
        <end position="1083"/>
    </location>
</feature>
<dbReference type="InterPro" id="IPR013106">
    <property type="entry name" value="Ig_V-set"/>
</dbReference>
<feature type="compositionally biased region" description="Polar residues" evidence="20">
    <location>
        <begin position="547"/>
        <end position="560"/>
    </location>
</feature>
<dbReference type="InterPro" id="IPR018378">
    <property type="entry name" value="C-type_lectin_CS"/>
</dbReference>